<comment type="function">
    <text evidence="9">Essential cell division protein. May link together the upstream cell division proteins, which are predominantly cytoplasmic, with the downstream cell division proteins, which are predominantly periplasmic. May control correct divisome assembly.</text>
</comment>
<keyword evidence="3 9" id="KW-0997">Cell inner membrane</keyword>
<evidence type="ECO:0000256" key="6">
    <source>
        <dbReference type="ARBA" id="ARBA00022989"/>
    </source>
</evidence>
<evidence type="ECO:0000256" key="9">
    <source>
        <dbReference type="HAMAP-Rule" id="MF_00911"/>
    </source>
</evidence>
<feature type="domain" description="POTRA" evidence="11">
    <location>
        <begin position="65"/>
        <end position="134"/>
    </location>
</feature>
<evidence type="ECO:0000256" key="2">
    <source>
        <dbReference type="ARBA" id="ARBA00022475"/>
    </source>
</evidence>
<dbReference type="PANTHER" id="PTHR35851">
    <property type="entry name" value="CELL DIVISION PROTEIN FTSQ"/>
    <property type="match status" value="1"/>
</dbReference>
<dbReference type="InterPro" id="IPR013685">
    <property type="entry name" value="POTRA_FtsQ_type"/>
</dbReference>
<keyword evidence="13" id="KW-1185">Reference proteome</keyword>
<keyword evidence="7 9" id="KW-0472">Membrane</keyword>
<dbReference type="Pfam" id="PF03799">
    <property type="entry name" value="FtsQ_DivIB_C"/>
    <property type="match status" value="1"/>
</dbReference>
<evidence type="ECO:0000256" key="1">
    <source>
        <dbReference type="ARBA" id="ARBA00004370"/>
    </source>
</evidence>
<evidence type="ECO:0000313" key="12">
    <source>
        <dbReference type="EMBL" id="MDO3382808.1"/>
    </source>
</evidence>
<dbReference type="GO" id="GO:0051301">
    <property type="term" value="P:cell division"/>
    <property type="evidence" value="ECO:0007669"/>
    <property type="project" value="UniProtKB-KW"/>
</dbReference>
<dbReference type="EMBL" id="JAULRT010000059">
    <property type="protein sequence ID" value="MDO3382808.1"/>
    <property type="molecule type" value="Genomic_DNA"/>
</dbReference>
<evidence type="ECO:0000256" key="3">
    <source>
        <dbReference type="ARBA" id="ARBA00022519"/>
    </source>
</evidence>
<evidence type="ECO:0000313" key="13">
    <source>
        <dbReference type="Proteomes" id="UP001168380"/>
    </source>
</evidence>
<comment type="subcellular location">
    <subcellularLocation>
        <location evidence="9">Cell inner membrane</location>
        <topology evidence="9">Single-pass type II membrane protein</topology>
    </subcellularLocation>
    <subcellularLocation>
        <location evidence="1">Membrane</location>
    </subcellularLocation>
    <text evidence="9">Localizes to the division septum.</text>
</comment>
<dbReference type="Proteomes" id="UP001168380">
    <property type="component" value="Unassembled WGS sequence"/>
</dbReference>
<dbReference type="InterPro" id="IPR026579">
    <property type="entry name" value="FtsQ"/>
</dbReference>
<gene>
    <name evidence="9" type="primary">ftsQ</name>
    <name evidence="12" type="ORF">QWI16_11580</name>
</gene>
<evidence type="ECO:0000256" key="5">
    <source>
        <dbReference type="ARBA" id="ARBA00022692"/>
    </source>
</evidence>
<evidence type="ECO:0000256" key="10">
    <source>
        <dbReference type="SAM" id="MobiDB-lite"/>
    </source>
</evidence>
<sequence length="272" mass="30857">MQKRSRAKGYRQATPRGAARPAQRFQSLQKVARALKQVTLLGVLGAAGVAMYHYGGMALSTVMRHPVEEVKVEGSFVQLSREEATALISRAIDREFVELDLTELKRDIERHPWVERAVVARSLPSALTVTLIEQVPIARWGEVGFLNQRGEVIHTSQAKTLEHLPQLMGRESESTKIMQQYQDLSRVLRSRSLSITRLWVDHLGTWRIALEGGAELTLGKDELPEKIQRFLWVYDEHLIQNFEAVARVDLRYANGLAVAWSDEYEVSIEKTS</sequence>
<reference evidence="12" key="1">
    <citation type="submission" date="2023-07" db="EMBL/GenBank/DDBJ databases">
        <title>Gilvimarinus algae sp. nov., isolated from the surface of Kelp.</title>
        <authorList>
            <person name="Sun Y.Y."/>
            <person name="Gong Y."/>
            <person name="Du Z.J."/>
        </authorList>
    </citation>
    <scope>NUCLEOTIDE SEQUENCE</scope>
    <source>
        <strain evidence="12">SDUM040014</strain>
    </source>
</reference>
<comment type="subunit">
    <text evidence="9">Part of a complex composed of FtsB, FtsL and FtsQ.</text>
</comment>
<feature type="region of interest" description="Disordered" evidence="10">
    <location>
        <begin position="1"/>
        <end position="22"/>
    </location>
</feature>
<dbReference type="InterPro" id="IPR034746">
    <property type="entry name" value="POTRA"/>
</dbReference>
<name>A0ABT8THG5_9GAMM</name>
<keyword evidence="6 9" id="KW-1133">Transmembrane helix</keyword>
<keyword evidence="8 9" id="KW-0131">Cell cycle</keyword>
<keyword evidence="4 9" id="KW-0132">Cell division</keyword>
<dbReference type="HAMAP" id="MF_00911">
    <property type="entry name" value="FtsQ_subfam"/>
    <property type="match status" value="1"/>
</dbReference>
<keyword evidence="2 9" id="KW-1003">Cell membrane</keyword>
<dbReference type="InterPro" id="IPR045335">
    <property type="entry name" value="FtsQ_C_sf"/>
</dbReference>
<proteinExistence type="inferred from homology"/>
<keyword evidence="5 9" id="KW-0812">Transmembrane</keyword>
<protein>
    <recommendedName>
        <fullName evidence="9">Cell division protein FtsQ</fullName>
    </recommendedName>
</protein>
<dbReference type="InterPro" id="IPR005548">
    <property type="entry name" value="Cell_div_FtsQ/DivIB_C"/>
</dbReference>
<feature type="transmembrane region" description="Helical" evidence="9">
    <location>
        <begin position="34"/>
        <end position="54"/>
    </location>
</feature>
<dbReference type="Gene3D" id="3.10.20.310">
    <property type="entry name" value="membrane protein fhac"/>
    <property type="match status" value="1"/>
</dbReference>
<accession>A0ABT8THG5</accession>
<dbReference type="PROSITE" id="PS51779">
    <property type="entry name" value="POTRA"/>
    <property type="match status" value="1"/>
</dbReference>
<comment type="caution">
    <text evidence="12">The sequence shown here is derived from an EMBL/GenBank/DDBJ whole genome shotgun (WGS) entry which is preliminary data.</text>
</comment>
<dbReference type="Pfam" id="PF08478">
    <property type="entry name" value="POTRA_1"/>
    <property type="match status" value="1"/>
</dbReference>
<dbReference type="RefSeq" id="WP_302713301.1">
    <property type="nucleotide sequence ID" value="NZ_JAULRT010000059.1"/>
</dbReference>
<evidence type="ECO:0000256" key="7">
    <source>
        <dbReference type="ARBA" id="ARBA00023136"/>
    </source>
</evidence>
<evidence type="ECO:0000256" key="4">
    <source>
        <dbReference type="ARBA" id="ARBA00022618"/>
    </source>
</evidence>
<evidence type="ECO:0000259" key="11">
    <source>
        <dbReference type="PROSITE" id="PS51779"/>
    </source>
</evidence>
<evidence type="ECO:0000256" key="8">
    <source>
        <dbReference type="ARBA" id="ARBA00023306"/>
    </source>
</evidence>
<dbReference type="PANTHER" id="PTHR35851:SF1">
    <property type="entry name" value="CELL DIVISION PROTEIN FTSQ"/>
    <property type="match status" value="1"/>
</dbReference>
<comment type="similarity">
    <text evidence="9">Belongs to the FtsQ/DivIB family. FtsQ subfamily.</text>
</comment>
<dbReference type="Gene3D" id="3.40.50.11690">
    <property type="entry name" value="Cell division protein FtsQ/DivIB"/>
    <property type="match status" value="1"/>
</dbReference>
<organism evidence="12 13">
    <name type="scientific">Gilvimarinus algae</name>
    <dbReference type="NCBI Taxonomy" id="3058037"/>
    <lineage>
        <taxon>Bacteria</taxon>
        <taxon>Pseudomonadati</taxon>
        <taxon>Pseudomonadota</taxon>
        <taxon>Gammaproteobacteria</taxon>
        <taxon>Cellvibrionales</taxon>
        <taxon>Cellvibrionaceae</taxon>
        <taxon>Gilvimarinus</taxon>
    </lineage>
</organism>